<accession>A0ACD3ANB5</accession>
<keyword evidence="2" id="KW-1185">Reference proteome</keyword>
<sequence length="246" mass="27766">MSSPHLPPELEHEIFLLAFQSEGAEVNNLCLVAKRVLDWLIPQIYHLVIISSEKSSPINFNEIVYKKYGHHVRHLFLEDDELGGCLHLFPNVINLAFWVASDPADVHLPALLQLPLTCISTNPSPELFQLFANVTHLDFLSGFDSESMDIKSVLYLPKLTHVCVVSESSLRLFLERERCPQLKMGIVWGWGEADPKLDERTLSDVDDSRVMMIRCEPRGDWEIGAKGGVDMWRFAEGILASRNGSG</sequence>
<reference evidence="1 2" key="1">
    <citation type="journal article" date="2019" name="Nat. Ecol. Evol.">
        <title>Megaphylogeny resolves global patterns of mushroom evolution.</title>
        <authorList>
            <person name="Varga T."/>
            <person name="Krizsan K."/>
            <person name="Foldi C."/>
            <person name="Dima B."/>
            <person name="Sanchez-Garcia M."/>
            <person name="Sanchez-Ramirez S."/>
            <person name="Szollosi G.J."/>
            <person name="Szarkandi J.G."/>
            <person name="Papp V."/>
            <person name="Albert L."/>
            <person name="Andreopoulos W."/>
            <person name="Angelini C."/>
            <person name="Antonin V."/>
            <person name="Barry K.W."/>
            <person name="Bougher N.L."/>
            <person name="Buchanan P."/>
            <person name="Buyck B."/>
            <person name="Bense V."/>
            <person name="Catcheside P."/>
            <person name="Chovatia M."/>
            <person name="Cooper J."/>
            <person name="Damon W."/>
            <person name="Desjardin D."/>
            <person name="Finy P."/>
            <person name="Geml J."/>
            <person name="Haridas S."/>
            <person name="Hughes K."/>
            <person name="Justo A."/>
            <person name="Karasinski D."/>
            <person name="Kautmanova I."/>
            <person name="Kiss B."/>
            <person name="Kocsube S."/>
            <person name="Kotiranta H."/>
            <person name="LaButti K.M."/>
            <person name="Lechner B.E."/>
            <person name="Liimatainen K."/>
            <person name="Lipzen A."/>
            <person name="Lukacs Z."/>
            <person name="Mihaltcheva S."/>
            <person name="Morgado L.N."/>
            <person name="Niskanen T."/>
            <person name="Noordeloos M.E."/>
            <person name="Ohm R.A."/>
            <person name="Ortiz-Santana B."/>
            <person name="Ovrebo C."/>
            <person name="Racz N."/>
            <person name="Riley R."/>
            <person name="Savchenko A."/>
            <person name="Shiryaev A."/>
            <person name="Soop K."/>
            <person name="Spirin V."/>
            <person name="Szebenyi C."/>
            <person name="Tomsovsky M."/>
            <person name="Tulloss R.E."/>
            <person name="Uehling J."/>
            <person name="Grigoriev I.V."/>
            <person name="Vagvolgyi C."/>
            <person name="Papp T."/>
            <person name="Martin F.M."/>
            <person name="Miettinen O."/>
            <person name="Hibbett D.S."/>
            <person name="Nagy L.G."/>
        </authorList>
    </citation>
    <scope>NUCLEOTIDE SEQUENCE [LARGE SCALE GENOMIC DNA]</scope>
    <source>
        <strain evidence="1 2">NL-1719</strain>
    </source>
</reference>
<dbReference type="EMBL" id="ML208395">
    <property type="protein sequence ID" value="TFK66739.1"/>
    <property type="molecule type" value="Genomic_DNA"/>
</dbReference>
<evidence type="ECO:0000313" key="2">
    <source>
        <dbReference type="Proteomes" id="UP000308600"/>
    </source>
</evidence>
<organism evidence="1 2">
    <name type="scientific">Pluteus cervinus</name>
    <dbReference type="NCBI Taxonomy" id="181527"/>
    <lineage>
        <taxon>Eukaryota</taxon>
        <taxon>Fungi</taxon>
        <taxon>Dikarya</taxon>
        <taxon>Basidiomycota</taxon>
        <taxon>Agaricomycotina</taxon>
        <taxon>Agaricomycetes</taxon>
        <taxon>Agaricomycetidae</taxon>
        <taxon>Agaricales</taxon>
        <taxon>Pluteineae</taxon>
        <taxon>Pluteaceae</taxon>
        <taxon>Pluteus</taxon>
    </lineage>
</organism>
<name>A0ACD3ANB5_9AGAR</name>
<dbReference type="Proteomes" id="UP000308600">
    <property type="component" value="Unassembled WGS sequence"/>
</dbReference>
<evidence type="ECO:0000313" key="1">
    <source>
        <dbReference type="EMBL" id="TFK66739.1"/>
    </source>
</evidence>
<proteinExistence type="predicted"/>
<protein>
    <submittedName>
        <fullName evidence="1">Uncharacterized protein</fullName>
    </submittedName>
</protein>
<gene>
    <name evidence="1" type="ORF">BDN72DRAFT_843828</name>
</gene>